<sequence length="85" mass="9376">AAGPSISDSTKAVFPFSIMRSKKLCGISTRFRMLSPSYGQVTHVLLTRSPLFSRSEASFQKKEPFDLHVLGTPPAFVLSQDQTLM</sequence>
<dbReference type="AlphaFoldDB" id="A0A143YXD1"/>
<accession>A0A143YXD1</accession>
<keyword evidence="7" id="KW-1185">Reference proteome</keyword>
<dbReference type="Proteomes" id="UP000242754">
    <property type="component" value="Unassembled WGS sequence"/>
</dbReference>
<dbReference type="RefSeq" id="WP_218778076.1">
    <property type="nucleotide sequence ID" value="NZ_FJNE01000004.1"/>
</dbReference>
<organism evidence="4 7">
    <name type="scientific">Trichococcus palustris</name>
    <dbReference type="NCBI Taxonomy" id="140314"/>
    <lineage>
        <taxon>Bacteria</taxon>
        <taxon>Bacillati</taxon>
        <taxon>Bacillota</taxon>
        <taxon>Bacilli</taxon>
        <taxon>Lactobacillales</taxon>
        <taxon>Carnobacteriaceae</taxon>
        <taxon>Trichococcus</taxon>
    </lineage>
</organism>
<evidence type="ECO:0000313" key="6">
    <source>
        <dbReference type="EMBL" id="CZR02989.1"/>
    </source>
</evidence>
<dbReference type="EMBL" id="FJNE01000007">
    <property type="protein sequence ID" value="CZQ97511.1"/>
    <property type="molecule type" value="Genomic_DNA"/>
</dbReference>
<evidence type="ECO:0000313" key="7">
    <source>
        <dbReference type="Proteomes" id="UP000242754"/>
    </source>
</evidence>
<name>A0A143YXD1_9LACT</name>
<dbReference type="EMBL" id="FJNE01000014">
    <property type="protein sequence ID" value="CZR02989.1"/>
    <property type="molecule type" value="Genomic_DNA"/>
</dbReference>
<dbReference type="EMBL" id="FJNE01000009">
    <property type="protein sequence ID" value="CZR00953.1"/>
    <property type="molecule type" value="Genomic_DNA"/>
</dbReference>
<dbReference type="EMBL" id="FJNE01000004">
    <property type="protein sequence ID" value="CZQ94209.1"/>
    <property type="molecule type" value="Genomic_DNA"/>
</dbReference>
<dbReference type="EMBL" id="FJNE01000006">
    <property type="protein sequence ID" value="CZQ97335.1"/>
    <property type="molecule type" value="Genomic_DNA"/>
</dbReference>
<proteinExistence type="predicted"/>
<feature type="non-terminal residue" evidence="4">
    <location>
        <position position="1"/>
    </location>
</feature>
<gene>
    <name evidence="1" type="ORF">Tpal_1761</name>
    <name evidence="2" type="ORF">Tpal_2134</name>
    <name evidence="3" type="ORF">Tpal_2135</name>
    <name evidence="4" type="ORF">Tpal_2593</name>
    <name evidence="5" type="ORF">Tpal_2744</name>
    <name evidence="6" type="ORF">Tpal_2800</name>
</gene>
<evidence type="ECO:0000313" key="2">
    <source>
        <dbReference type="EMBL" id="CZQ97335.1"/>
    </source>
</evidence>
<reference evidence="4 7" key="1">
    <citation type="submission" date="2016-02" db="EMBL/GenBank/DDBJ databases">
        <authorList>
            <person name="Wen L."/>
            <person name="He K."/>
            <person name="Yang H."/>
        </authorList>
    </citation>
    <scope>NUCLEOTIDE SEQUENCE [LARGE SCALE GENOMIC DNA]</scope>
    <source>
        <strain evidence="4">Trichococcus palustris</strain>
    </source>
</reference>
<dbReference type="EMBL" id="FJNE01000012">
    <property type="protein sequence ID" value="CZR02381.1"/>
    <property type="molecule type" value="Genomic_DNA"/>
</dbReference>
<evidence type="ECO:0000313" key="4">
    <source>
        <dbReference type="EMBL" id="CZR00953.1"/>
    </source>
</evidence>
<evidence type="ECO:0000313" key="1">
    <source>
        <dbReference type="EMBL" id="CZQ94209.1"/>
    </source>
</evidence>
<evidence type="ECO:0000313" key="3">
    <source>
        <dbReference type="EMBL" id="CZQ97511.1"/>
    </source>
</evidence>
<evidence type="ECO:0000313" key="5">
    <source>
        <dbReference type="EMBL" id="CZR02381.1"/>
    </source>
</evidence>
<protein>
    <submittedName>
        <fullName evidence="4">Uncharacterized protein</fullName>
    </submittedName>
</protein>